<keyword evidence="3" id="KW-1185">Reference proteome</keyword>
<evidence type="ECO:0000313" key="2">
    <source>
        <dbReference type="EMBL" id="MCA0154271.1"/>
    </source>
</evidence>
<evidence type="ECO:0000256" key="1">
    <source>
        <dbReference type="SAM" id="Phobius"/>
    </source>
</evidence>
<dbReference type="RefSeq" id="WP_224479219.1">
    <property type="nucleotide sequence ID" value="NZ_JAIUJS010000009.1"/>
</dbReference>
<reference evidence="3" key="1">
    <citation type="submission" date="2023-07" db="EMBL/GenBank/DDBJ databases">
        <authorList>
            <person name="Yue Y."/>
        </authorList>
    </citation>
    <scope>NUCLEOTIDE SEQUENCE [LARGE SCALE GENOMIC DNA]</scope>
    <source>
        <strain evidence="3">2Y89</strain>
    </source>
</reference>
<proteinExistence type="predicted"/>
<gene>
    <name evidence="2" type="ORF">LBV24_13665</name>
</gene>
<sequence length="242" mass="28586">MIKFFRKIRYDLMEKNKTGKYLKYAIGEVILVVIGILIALWINNKNQEYNNGKIARIYLEDFKRDLEADINTLEEKILRNEKFIKNADSIIIASQKDVLSEKENNSFFSWVNSLMGETYYVPEKTTIRQFESSNSSHLITSKTLKDQLFSYYTANDVNENNFEKSIQLYQHNFLTKDLFKVYKNFNQNPASPNIIAQKFSEEFELATAIYLKKDLTTNQNKQYRKFKEKAEDLIKLINSELE</sequence>
<keyword evidence="1" id="KW-1133">Transmembrane helix</keyword>
<dbReference type="InterPro" id="IPR045749">
    <property type="entry name" value="DUF6090"/>
</dbReference>
<dbReference type="Proteomes" id="UP001198402">
    <property type="component" value="Unassembled WGS sequence"/>
</dbReference>
<organism evidence="2 3">
    <name type="scientific">Winogradskyella vincentii</name>
    <dbReference type="NCBI Taxonomy" id="2877122"/>
    <lineage>
        <taxon>Bacteria</taxon>
        <taxon>Pseudomonadati</taxon>
        <taxon>Bacteroidota</taxon>
        <taxon>Flavobacteriia</taxon>
        <taxon>Flavobacteriales</taxon>
        <taxon>Flavobacteriaceae</taxon>
        <taxon>Winogradskyella</taxon>
    </lineage>
</organism>
<accession>A0ABS7Y2X3</accession>
<comment type="caution">
    <text evidence="2">The sequence shown here is derived from an EMBL/GenBank/DDBJ whole genome shotgun (WGS) entry which is preliminary data.</text>
</comment>
<feature type="transmembrane region" description="Helical" evidence="1">
    <location>
        <begin position="21"/>
        <end position="42"/>
    </location>
</feature>
<dbReference type="EMBL" id="JAIUJS010000009">
    <property type="protein sequence ID" value="MCA0154271.1"/>
    <property type="molecule type" value="Genomic_DNA"/>
</dbReference>
<name>A0ABS7Y2X3_9FLAO</name>
<dbReference type="Pfam" id="PF19578">
    <property type="entry name" value="DUF6090"/>
    <property type="match status" value="1"/>
</dbReference>
<evidence type="ECO:0000313" key="3">
    <source>
        <dbReference type="Proteomes" id="UP001198402"/>
    </source>
</evidence>
<protein>
    <submittedName>
        <fullName evidence="2">Uncharacterized protein</fullName>
    </submittedName>
</protein>
<keyword evidence="1" id="KW-0472">Membrane</keyword>
<keyword evidence="1" id="KW-0812">Transmembrane</keyword>